<keyword evidence="1" id="KW-0472">Membrane</keyword>
<feature type="transmembrane region" description="Helical" evidence="1">
    <location>
        <begin position="54"/>
        <end position="80"/>
    </location>
</feature>
<organism evidence="2 3">
    <name type="scientific">Candidatus Similichlamydia laticola</name>
    <dbReference type="NCBI Taxonomy" id="2170265"/>
    <lineage>
        <taxon>Bacteria</taxon>
        <taxon>Pseudomonadati</taxon>
        <taxon>Chlamydiota</taxon>
        <taxon>Chlamydiia</taxon>
        <taxon>Parachlamydiales</taxon>
        <taxon>Candidatus Parilichlamydiaceae</taxon>
        <taxon>Candidatus Similichlamydia</taxon>
    </lineage>
</organism>
<name>A0A369KB06_9BACT</name>
<sequence>MSISHFLFNLHGLIFFRTLLECKNCLNEQEISQLREKGAIYPFKREKKYLAMKLVFHGTQALFALFQFFILLFDVFQFLAKHFPKAVLITVSSYKESMRPLGIALYLNTFSITVPNFLSNLKRAHRLNKIVKSFKDNTATEVEEKNLRHLLVEIAKYNSELLQEIAETEERLQELLKDDPGQVARKVERSNDLQLVRLARQVVSALITPIHLLFICVWPSLSPFFILLQWTLVIMQTIALYIVKKILPPP</sequence>
<keyword evidence="1" id="KW-1133">Transmembrane helix</keyword>
<evidence type="ECO:0000256" key="1">
    <source>
        <dbReference type="SAM" id="Phobius"/>
    </source>
</evidence>
<protein>
    <submittedName>
        <fullName evidence="2">Uncharacterized protein</fullName>
    </submittedName>
</protein>
<dbReference type="EMBL" id="QQBG01000008">
    <property type="protein sequence ID" value="RDB31791.1"/>
    <property type="molecule type" value="Genomic_DNA"/>
</dbReference>
<keyword evidence="3" id="KW-1185">Reference proteome</keyword>
<reference evidence="2 3" key="1">
    <citation type="submission" date="2018-07" db="EMBL/GenBank/DDBJ databases">
        <title>Comparative genomics of the Candidatus Parilichlamydiaceae reveals evidence of convergent evolution and genome reduction in the phylum Chlamydiae.</title>
        <authorList>
            <person name="Taylor-Brown A."/>
            <person name="Polkinghorne A."/>
        </authorList>
    </citation>
    <scope>NUCLEOTIDE SEQUENCE [LARGE SCALE GENOMIC DNA]</scope>
    <source>
        <strain evidence="2 3">Hat2</strain>
    </source>
</reference>
<keyword evidence="1" id="KW-0812">Transmembrane</keyword>
<gene>
    <name evidence="2" type="ORF">HAT2_00171</name>
</gene>
<proteinExistence type="predicted"/>
<dbReference type="Proteomes" id="UP000253816">
    <property type="component" value="Unassembled WGS sequence"/>
</dbReference>
<feature type="transmembrane region" description="Helical" evidence="1">
    <location>
        <begin position="100"/>
        <end position="119"/>
    </location>
</feature>
<comment type="caution">
    <text evidence="2">The sequence shown here is derived from an EMBL/GenBank/DDBJ whole genome shotgun (WGS) entry which is preliminary data.</text>
</comment>
<feature type="transmembrane region" description="Helical" evidence="1">
    <location>
        <begin position="198"/>
        <end position="218"/>
    </location>
</feature>
<accession>A0A369KB06</accession>
<dbReference type="AlphaFoldDB" id="A0A369KB06"/>
<evidence type="ECO:0000313" key="2">
    <source>
        <dbReference type="EMBL" id="RDB31791.1"/>
    </source>
</evidence>
<feature type="transmembrane region" description="Helical" evidence="1">
    <location>
        <begin position="224"/>
        <end position="243"/>
    </location>
</feature>
<evidence type="ECO:0000313" key="3">
    <source>
        <dbReference type="Proteomes" id="UP000253816"/>
    </source>
</evidence>